<evidence type="ECO:0000256" key="5">
    <source>
        <dbReference type="SAM" id="Phobius"/>
    </source>
</evidence>
<proteinExistence type="predicted"/>
<dbReference type="InterPro" id="IPR049625">
    <property type="entry name" value="Glyco_transf_61_cat"/>
</dbReference>
<keyword evidence="5" id="KW-1133">Transmembrane helix</keyword>
<name>A0A6P6S747_COFAR</name>
<dbReference type="OrthoDB" id="529273at2759"/>
<keyword evidence="4" id="KW-0325">Glycoprotein</keyword>
<dbReference type="Proteomes" id="UP001652660">
    <property type="component" value="Chromosome 5e"/>
</dbReference>
<dbReference type="AlphaFoldDB" id="A0A6P6S747"/>
<keyword evidence="5" id="KW-0812">Transmembrane</keyword>
<keyword evidence="2" id="KW-0328">Glycosyltransferase</keyword>
<feature type="transmembrane region" description="Helical" evidence="5">
    <location>
        <begin position="12"/>
        <end position="29"/>
    </location>
</feature>
<evidence type="ECO:0000259" key="6">
    <source>
        <dbReference type="Pfam" id="PF04577"/>
    </source>
</evidence>
<dbReference type="GeneID" id="113688136"/>
<dbReference type="PANTHER" id="PTHR48437:SF1">
    <property type="entry name" value="INITIATOR BINDING DOMAIN-CONTAINING PROTEIN"/>
    <property type="match status" value="1"/>
</dbReference>
<evidence type="ECO:0000313" key="8">
    <source>
        <dbReference type="RefSeq" id="XP_027061614.1"/>
    </source>
</evidence>
<dbReference type="GO" id="GO:0000139">
    <property type="term" value="C:Golgi membrane"/>
    <property type="evidence" value="ECO:0007669"/>
    <property type="project" value="UniProtKB-SubCell"/>
</dbReference>
<dbReference type="PANTHER" id="PTHR48437">
    <property type="entry name" value="INITIATOR BINDING DOMAIN-CONTAINING PROTEIN"/>
    <property type="match status" value="1"/>
</dbReference>
<reference evidence="7" key="1">
    <citation type="journal article" date="2025" name="Foods">
        <title>Unveiling the Microbial Signatures of Arabica Coffee Cherries: Insights into Ripeness Specific Diversity, Functional Traits, and Implications for Quality and Safety.</title>
        <authorList>
            <consortium name="RefSeq"/>
            <person name="Tenea G.N."/>
            <person name="Cifuentes V."/>
            <person name="Reyes P."/>
            <person name="Cevallos-Vallejos M."/>
        </authorList>
    </citation>
    <scope>NUCLEOTIDE SEQUENCE [LARGE SCALE GENOMIC DNA]</scope>
</reference>
<comment type="subcellular location">
    <subcellularLocation>
        <location evidence="1">Golgi apparatus membrane</location>
        <topology evidence="1">Single-pass type II membrane protein</topology>
    </subcellularLocation>
</comment>
<sequence length="515" mass="58169">MMIMKAKRVKIVLFLFALNSVTLYFYFYFSSHPDYFPNRSNPHFTRNHTNSHVSITATAKPWPSLPSYLPWSHNREVPVRSCEGYFGNGFTLLVDALKLSPESHRKSVSDNSAGGGWFRCHYSQTLLSSICEGGQIRMIGEKIVMSKGGEELEMVLGRGEEEELPLFKPGAFQIEVLERSKIGKKLVNVDFLNNYLPNGAIHRHTMRQLVDSIELVGPNELNCSEWVEEPTVLVTRFEYANVFHTFTDWYSAYVASRVTGLPNRPHIVFVDGHCKAQLEETWNALFSSIRYAKSFRGPVCFRHAILAPLGYETAWFKGLSEDIDCNGASARELWQHPDDKKTARLSEFGEMIRAAFGFPVDRHHNSRPVSGLNVLFVRREDYLAHPRHGGKVQSRLSNEEQVFNSIEGWASNHSACKLNIINGLFAHMSMKEQVRAIQDASVIAGAHGAGLTHIVSATPRTVVFEIVSSEYRRPHFALIAKWKGLEYHAIYLDESYADPPGVIYKLSGILRGLGC</sequence>
<dbReference type="Pfam" id="PF04577">
    <property type="entry name" value="Glyco_transf_61"/>
    <property type="match status" value="1"/>
</dbReference>
<reference evidence="8" key="2">
    <citation type="submission" date="2025-08" db="UniProtKB">
        <authorList>
            <consortium name="RefSeq"/>
        </authorList>
    </citation>
    <scope>IDENTIFICATION</scope>
    <source>
        <tissue evidence="8">Leaves</tissue>
    </source>
</reference>
<keyword evidence="5" id="KW-0472">Membrane</keyword>
<evidence type="ECO:0000256" key="3">
    <source>
        <dbReference type="ARBA" id="ARBA00022679"/>
    </source>
</evidence>
<dbReference type="InterPro" id="IPR007657">
    <property type="entry name" value="Glycosyltransferase_61"/>
</dbReference>
<evidence type="ECO:0000256" key="4">
    <source>
        <dbReference type="ARBA" id="ARBA00023180"/>
    </source>
</evidence>
<accession>A0A6P6S747</accession>
<organism evidence="7 8">
    <name type="scientific">Coffea arabica</name>
    <name type="common">Arabian coffee</name>
    <dbReference type="NCBI Taxonomy" id="13443"/>
    <lineage>
        <taxon>Eukaryota</taxon>
        <taxon>Viridiplantae</taxon>
        <taxon>Streptophyta</taxon>
        <taxon>Embryophyta</taxon>
        <taxon>Tracheophyta</taxon>
        <taxon>Spermatophyta</taxon>
        <taxon>Magnoliopsida</taxon>
        <taxon>eudicotyledons</taxon>
        <taxon>Gunneridae</taxon>
        <taxon>Pentapetalae</taxon>
        <taxon>asterids</taxon>
        <taxon>lamiids</taxon>
        <taxon>Gentianales</taxon>
        <taxon>Rubiaceae</taxon>
        <taxon>Ixoroideae</taxon>
        <taxon>Gardenieae complex</taxon>
        <taxon>Bertiereae - Coffeeae clade</taxon>
        <taxon>Coffeeae</taxon>
        <taxon>Coffea</taxon>
    </lineage>
</organism>
<evidence type="ECO:0000256" key="2">
    <source>
        <dbReference type="ARBA" id="ARBA00022676"/>
    </source>
</evidence>
<dbReference type="GO" id="GO:0016763">
    <property type="term" value="F:pentosyltransferase activity"/>
    <property type="evidence" value="ECO:0007669"/>
    <property type="project" value="UniProtKB-ARBA"/>
</dbReference>
<evidence type="ECO:0000256" key="1">
    <source>
        <dbReference type="ARBA" id="ARBA00004323"/>
    </source>
</evidence>
<keyword evidence="7" id="KW-1185">Reference proteome</keyword>
<dbReference type="RefSeq" id="XP_027061614.1">
    <property type="nucleotide sequence ID" value="XM_027205813.2"/>
</dbReference>
<protein>
    <submittedName>
        <fullName evidence="8">Beta-1,2-xylosyltransferase-like</fullName>
    </submittedName>
</protein>
<evidence type="ECO:0000313" key="7">
    <source>
        <dbReference type="Proteomes" id="UP001652660"/>
    </source>
</evidence>
<gene>
    <name evidence="8" type="primary">LOC113688136</name>
</gene>
<feature type="domain" description="Glycosyltransferase 61 catalytic" evidence="6">
    <location>
        <begin position="363"/>
        <end position="463"/>
    </location>
</feature>
<keyword evidence="3" id="KW-0808">Transferase</keyword>